<keyword evidence="2" id="KW-0812">Transmembrane</keyword>
<reference evidence="3" key="1">
    <citation type="submission" date="2023-02" db="EMBL/GenBank/DDBJ databases">
        <title>Genome of toxic invasive species Heracleum sosnowskyi carries increased number of genes despite the absence of recent whole-genome duplications.</title>
        <authorList>
            <person name="Schelkunov M."/>
            <person name="Shtratnikova V."/>
            <person name="Makarenko M."/>
            <person name="Klepikova A."/>
            <person name="Omelchenko D."/>
            <person name="Novikova G."/>
            <person name="Obukhova E."/>
            <person name="Bogdanov V."/>
            <person name="Penin A."/>
            <person name="Logacheva M."/>
        </authorList>
    </citation>
    <scope>NUCLEOTIDE SEQUENCE</scope>
    <source>
        <strain evidence="3">Hsosn_3</strain>
        <tissue evidence="3">Leaf</tissue>
    </source>
</reference>
<organism evidence="3 4">
    <name type="scientific">Heracleum sosnowskyi</name>
    <dbReference type="NCBI Taxonomy" id="360622"/>
    <lineage>
        <taxon>Eukaryota</taxon>
        <taxon>Viridiplantae</taxon>
        <taxon>Streptophyta</taxon>
        <taxon>Embryophyta</taxon>
        <taxon>Tracheophyta</taxon>
        <taxon>Spermatophyta</taxon>
        <taxon>Magnoliopsida</taxon>
        <taxon>eudicotyledons</taxon>
        <taxon>Gunneridae</taxon>
        <taxon>Pentapetalae</taxon>
        <taxon>asterids</taxon>
        <taxon>campanulids</taxon>
        <taxon>Apiales</taxon>
        <taxon>Apiaceae</taxon>
        <taxon>Apioideae</taxon>
        <taxon>apioid superclade</taxon>
        <taxon>Tordylieae</taxon>
        <taxon>Tordyliinae</taxon>
        <taxon>Heracleum</taxon>
    </lineage>
</organism>
<sequence>MRVLHNKSHVPEIPSKGNPGRLRAKMPVDSGAKNDLEDLEVVGYVTFSSQGIKSLSGISLQPASEDSTDFYEGEHRYIRVDMQLLMYFQGSYRCVQSNFIYLGLEFDMQKKNASVFWLQNALAVLPICLTGLMDLLCSTT</sequence>
<keyword evidence="2" id="KW-0472">Membrane</keyword>
<keyword evidence="2" id="KW-1133">Transmembrane helix</keyword>
<dbReference type="AlphaFoldDB" id="A0AAD8ILV7"/>
<protein>
    <submittedName>
        <fullName evidence="3">Uncharacterized protein</fullName>
    </submittedName>
</protein>
<dbReference type="PANTHER" id="PTHR37769">
    <property type="entry name" value="OS08G0243900 PROTEIN"/>
    <property type="match status" value="1"/>
</dbReference>
<name>A0AAD8ILV7_9APIA</name>
<evidence type="ECO:0000313" key="4">
    <source>
        <dbReference type="Proteomes" id="UP001237642"/>
    </source>
</evidence>
<gene>
    <name evidence="3" type="ORF">POM88_016522</name>
</gene>
<feature type="transmembrane region" description="Helical" evidence="2">
    <location>
        <begin position="116"/>
        <end position="137"/>
    </location>
</feature>
<comment type="caution">
    <text evidence="3">The sequence shown here is derived from an EMBL/GenBank/DDBJ whole genome shotgun (WGS) entry which is preliminary data.</text>
</comment>
<dbReference type="EMBL" id="JAUIZM010000004">
    <property type="protein sequence ID" value="KAK1388344.1"/>
    <property type="molecule type" value="Genomic_DNA"/>
</dbReference>
<dbReference type="PANTHER" id="PTHR37769:SF1">
    <property type="entry name" value="OS08G0243900 PROTEIN"/>
    <property type="match status" value="1"/>
</dbReference>
<dbReference type="Proteomes" id="UP001237642">
    <property type="component" value="Unassembled WGS sequence"/>
</dbReference>
<feature type="region of interest" description="Disordered" evidence="1">
    <location>
        <begin position="1"/>
        <end position="27"/>
    </location>
</feature>
<evidence type="ECO:0000256" key="2">
    <source>
        <dbReference type="SAM" id="Phobius"/>
    </source>
</evidence>
<evidence type="ECO:0000256" key="1">
    <source>
        <dbReference type="SAM" id="MobiDB-lite"/>
    </source>
</evidence>
<proteinExistence type="predicted"/>
<evidence type="ECO:0000313" key="3">
    <source>
        <dbReference type="EMBL" id="KAK1388344.1"/>
    </source>
</evidence>
<accession>A0AAD8ILV7</accession>
<keyword evidence="4" id="KW-1185">Reference proteome</keyword>
<reference evidence="3" key="2">
    <citation type="submission" date="2023-05" db="EMBL/GenBank/DDBJ databases">
        <authorList>
            <person name="Schelkunov M.I."/>
        </authorList>
    </citation>
    <scope>NUCLEOTIDE SEQUENCE</scope>
    <source>
        <strain evidence="3">Hsosn_3</strain>
        <tissue evidence="3">Leaf</tissue>
    </source>
</reference>